<keyword evidence="6 9" id="KW-0811">Translocation</keyword>
<dbReference type="OrthoDB" id="17644at2759"/>
<accession>A0A0J1BDZ2</accession>
<dbReference type="Proteomes" id="UP000053611">
    <property type="component" value="Unassembled WGS sequence"/>
</dbReference>
<evidence type="ECO:0000256" key="10">
    <source>
        <dbReference type="SAM" id="MobiDB-lite"/>
    </source>
</evidence>
<dbReference type="RefSeq" id="XP_018282775.1">
    <property type="nucleotide sequence ID" value="XM_018421783.1"/>
</dbReference>
<dbReference type="PANTHER" id="PTHR13373:SF21">
    <property type="entry name" value="NUCLEAR PORE COMPLEX PROTEIN NUP85"/>
    <property type="match status" value="1"/>
</dbReference>
<feature type="region of interest" description="Disordered" evidence="10">
    <location>
        <begin position="1"/>
        <end position="28"/>
    </location>
</feature>
<reference evidence="11 12" key="1">
    <citation type="submission" date="2015-03" db="EMBL/GenBank/DDBJ databases">
        <title>Genomics and transcriptomics of the oil-accumulating basidiomycete yeast T. oleaginosus allow insights into substrate utilization and the diverse evolutionary trajectories of mating systems in fungi.</title>
        <authorList>
            <consortium name="DOE Joint Genome Institute"/>
            <person name="Kourist R."/>
            <person name="Kracht O."/>
            <person name="Bracharz F."/>
            <person name="Lipzen A."/>
            <person name="Nolan M."/>
            <person name="Ohm R."/>
            <person name="Grigoriev I."/>
            <person name="Sun S."/>
            <person name="Heitman J."/>
            <person name="Bruck T."/>
            <person name="Nowrousian M."/>
        </authorList>
    </citation>
    <scope>NUCLEOTIDE SEQUENCE [LARGE SCALE GENOMIC DNA]</scope>
    <source>
        <strain evidence="11 12">IBC0246</strain>
    </source>
</reference>
<proteinExistence type="inferred from homology"/>
<feature type="region of interest" description="Disordered" evidence="10">
    <location>
        <begin position="556"/>
        <end position="577"/>
    </location>
</feature>
<comment type="function">
    <text evidence="9">Functions as a component of the nuclear pore complex (NPC).</text>
</comment>
<gene>
    <name evidence="11" type="ORF">CC85DRAFT_281930</name>
</gene>
<dbReference type="InterPro" id="IPR011502">
    <property type="entry name" value="Nucleoporin_Nup85"/>
</dbReference>
<evidence type="ECO:0000256" key="5">
    <source>
        <dbReference type="ARBA" id="ARBA00022927"/>
    </source>
</evidence>
<sequence>MSAFGTGSPFSFSSPSTSTNKGFSFSDSVPKNPTPLANTFLPPSSMSASATDVAMDTFDDDEAYVYEEHLDPPAFTRQDKAKWKASGRTLLAAAAPVGGGVAAWIAKQPSKKPDDPATLLDKELSLADNMLYISAINTFPPALEDFYSSTCTVFTNLQQIIASAIRLPEPDAASGVWDTDGHLVALDGVVGPPRAETIVHMRKIVEMYLQDIDRIRCSVDVADDIKFTFSAMHGILNLMRILYLPADGRGQTLLGEELLDWVNESSPAAINDDGNEIMGTPHPWDNPMFWPFLNRCVLRGLFSTVAQFLNTLSDHPHPPIVKLGATLSQYASSFPRSENYREDHIYLSEHKKWLVRLRSDVDSITGGRNRSNWLGADASREWSGWEENIKSLVELMEGKPDRVLAEANDWREAIGAWGLLVEVWLRRDDLPDVVTKVLDEIPIDTTIEEDVVLSNICLGPKGVAAALRTSQNIDTWLAAHLADVFDKLGMVPDDDEFELSTRDYLLLAYADSIMDSPSQWKLWRVVAEYLATAAEEGRSRLREYILRVALPFDSASDKDKEGTTMDVEAEDDDDETEDREMKHFFDLQNTCMSLNLHEEWREICTILAGTFMRRGEYGRAASLATQARDIEMLSCIAEKIISTYIEHGADEYLKQVNSLPANLLSEAPMLLEDEFNEEEGVSPHALYAQRLIFLSEFRDYLLFMAEGTRNRAATRLVSLIDSPTTPVAFVAVLLAESVELLEDEEIHLGPAGTFELMRTLQDILAAADFASHDCLHMLCRYLERTEDTKSQGLVNGAMKARSAEKSEAQAREKLEVVRLALARNLSRAMVAGLEK</sequence>
<dbReference type="GO" id="GO:0045893">
    <property type="term" value="P:positive regulation of DNA-templated transcription"/>
    <property type="evidence" value="ECO:0007669"/>
    <property type="project" value="TreeGrafter"/>
</dbReference>
<keyword evidence="5 9" id="KW-0653">Protein transport</keyword>
<evidence type="ECO:0000313" key="12">
    <source>
        <dbReference type="Proteomes" id="UP000053611"/>
    </source>
</evidence>
<dbReference type="GO" id="GO:0006406">
    <property type="term" value="P:mRNA export from nucleus"/>
    <property type="evidence" value="ECO:0007669"/>
    <property type="project" value="TreeGrafter"/>
</dbReference>
<dbReference type="EMBL" id="KQ087178">
    <property type="protein sequence ID" value="KLT46284.1"/>
    <property type="molecule type" value="Genomic_DNA"/>
</dbReference>
<evidence type="ECO:0000313" key="11">
    <source>
        <dbReference type="EMBL" id="KLT46284.1"/>
    </source>
</evidence>
<feature type="compositionally biased region" description="Low complexity" evidence="10">
    <location>
        <begin position="1"/>
        <end position="19"/>
    </location>
</feature>
<dbReference type="AlphaFoldDB" id="A0A0J1BDZ2"/>
<evidence type="ECO:0000256" key="3">
    <source>
        <dbReference type="ARBA" id="ARBA00022448"/>
    </source>
</evidence>
<comment type="subcellular location">
    <subcellularLocation>
        <location evidence="1 9">Nucleus</location>
        <location evidence="1 9">Nuclear pore complex</location>
    </subcellularLocation>
</comment>
<comment type="similarity">
    <text evidence="2 9">Belongs to the nucleoporin Nup85 family.</text>
</comment>
<keyword evidence="4 9" id="KW-0509">mRNA transport</keyword>
<evidence type="ECO:0000256" key="9">
    <source>
        <dbReference type="RuleBase" id="RU365073"/>
    </source>
</evidence>
<evidence type="ECO:0000256" key="6">
    <source>
        <dbReference type="ARBA" id="ARBA00023010"/>
    </source>
</evidence>
<evidence type="ECO:0000256" key="2">
    <source>
        <dbReference type="ARBA" id="ARBA00005573"/>
    </source>
</evidence>
<keyword evidence="8 9" id="KW-0539">Nucleus</keyword>
<dbReference type="STRING" id="879819.A0A0J1BDZ2"/>
<dbReference type="GO" id="GO:0017056">
    <property type="term" value="F:structural constituent of nuclear pore"/>
    <property type="evidence" value="ECO:0007669"/>
    <property type="project" value="TreeGrafter"/>
</dbReference>
<protein>
    <recommendedName>
        <fullName evidence="9">Nuclear pore complex protein Nup85</fullName>
    </recommendedName>
</protein>
<evidence type="ECO:0000256" key="4">
    <source>
        <dbReference type="ARBA" id="ARBA00022816"/>
    </source>
</evidence>
<keyword evidence="12" id="KW-1185">Reference proteome</keyword>
<dbReference type="PANTHER" id="PTHR13373">
    <property type="entry name" value="FROUNT PROTEIN-RELATED"/>
    <property type="match status" value="1"/>
</dbReference>
<feature type="compositionally biased region" description="Acidic residues" evidence="10">
    <location>
        <begin position="567"/>
        <end position="577"/>
    </location>
</feature>
<dbReference type="GeneID" id="28982386"/>
<keyword evidence="9" id="KW-0472">Membrane</keyword>
<dbReference type="GO" id="GO:0031965">
    <property type="term" value="C:nuclear membrane"/>
    <property type="evidence" value="ECO:0007669"/>
    <property type="project" value="UniProtKB-UniRule"/>
</dbReference>
<dbReference type="GO" id="GO:0006606">
    <property type="term" value="P:protein import into nucleus"/>
    <property type="evidence" value="ECO:0007669"/>
    <property type="project" value="TreeGrafter"/>
</dbReference>
<organism evidence="11 12">
    <name type="scientific">Cutaneotrichosporon oleaginosum</name>
    <dbReference type="NCBI Taxonomy" id="879819"/>
    <lineage>
        <taxon>Eukaryota</taxon>
        <taxon>Fungi</taxon>
        <taxon>Dikarya</taxon>
        <taxon>Basidiomycota</taxon>
        <taxon>Agaricomycotina</taxon>
        <taxon>Tremellomycetes</taxon>
        <taxon>Trichosporonales</taxon>
        <taxon>Trichosporonaceae</taxon>
        <taxon>Cutaneotrichosporon</taxon>
    </lineage>
</organism>
<evidence type="ECO:0000256" key="8">
    <source>
        <dbReference type="ARBA" id="ARBA00023242"/>
    </source>
</evidence>
<dbReference type="Pfam" id="PF07575">
    <property type="entry name" value="Nucleopor_Nup85"/>
    <property type="match status" value="2"/>
</dbReference>
<comment type="subunit">
    <text evidence="9">Component of the nuclear pore complex (NPC).</text>
</comment>
<evidence type="ECO:0000256" key="7">
    <source>
        <dbReference type="ARBA" id="ARBA00023132"/>
    </source>
</evidence>
<keyword evidence="7 9" id="KW-0906">Nuclear pore complex</keyword>
<evidence type="ECO:0000256" key="1">
    <source>
        <dbReference type="ARBA" id="ARBA00004567"/>
    </source>
</evidence>
<name>A0A0J1BDZ2_9TREE</name>
<keyword evidence="3 9" id="KW-0813">Transport</keyword>
<dbReference type="GO" id="GO:0031080">
    <property type="term" value="C:nuclear pore outer ring"/>
    <property type="evidence" value="ECO:0007669"/>
    <property type="project" value="TreeGrafter"/>
</dbReference>